<dbReference type="Proteomes" id="UP000237640">
    <property type="component" value="Unassembled WGS sequence"/>
</dbReference>
<evidence type="ECO:0000313" key="2">
    <source>
        <dbReference type="EMBL" id="PRX54555.1"/>
    </source>
</evidence>
<dbReference type="EMBL" id="PVYX01000002">
    <property type="protein sequence ID" value="PRX54555.1"/>
    <property type="molecule type" value="Genomic_DNA"/>
</dbReference>
<dbReference type="FunFam" id="2.30.180.10:FF:000032">
    <property type="entry name" value="Fasciclin domain-containing protein, putative"/>
    <property type="match status" value="1"/>
</dbReference>
<dbReference type="PROSITE" id="PS50213">
    <property type="entry name" value="FAS1"/>
    <property type="match status" value="1"/>
</dbReference>
<comment type="caution">
    <text evidence="2">The sequence shown here is derived from an EMBL/GenBank/DDBJ whole genome shotgun (WGS) entry which is preliminary data.</text>
</comment>
<dbReference type="SUPFAM" id="SSF82153">
    <property type="entry name" value="FAS1 domain"/>
    <property type="match status" value="1"/>
</dbReference>
<protein>
    <submittedName>
        <fullName evidence="2">Putative surface protein with fasciclin (FAS1) repeats</fullName>
    </submittedName>
</protein>
<proteinExistence type="predicted"/>
<accession>A0A2T0MAP0</accession>
<evidence type="ECO:0000313" key="3">
    <source>
        <dbReference type="Proteomes" id="UP000237640"/>
    </source>
</evidence>
<reference evidence="2 3" key="1">
    <citation type="submission" date="2018-03" db="EMBL/GenBank/DDBJ databases">
        <title>Genomic Encyclopedia of Archaeal and Bacterial Type Strains, Phase II (KMG-II): from individual species to whole genera.</title>
        <authorList>
            <person name="Goeker M."/>
        </authorList>
    </citation>
    <scope>NUCLEOTIDE SEQUENCE [LARGE SCALE GENOMIC DNA]</scope>
    <source>
        <strain evidence="2 3">DSM 25027</strain>
    </source>
</reference>
<sequence length="173" mass="18720">MKSPIINYLLAFSFLFFVESFAQTKSIVSSAGASGNHSMLIAAVEATEIDEVLEKSGPFTVFAPSDAAFQRFSSDKLKQLMTSNDKSKLKSLVSYHIVAGKLTASRILKAMCRGNGKASFTTIQGKKLQAHMEGYDIVLTDPLGNTARIIQADVSQQNGIIHEIDSVIVPTSM</sequence>
<dbReference type="PANTHER" id="PTHR10900">
    <property type="entry name" value="PERIOSTIN-RELATED"/>
    <property type="match status" value="1"/>
</dbReference>
<name>A0A2T0MAP0_9FLAO</name>
<dbReference type="InterPro" id="IPR050904">
    <property type="entry name" value="Adhesion/Biosynth-related"/>
</dbReference>
<feature type="domain" description="FAS1" evidence="1">
    <location>
        <begin position="24"/>
        <end position="168"/>
    </location>
</feature>
<dbReference type="OrthoDB" id="9800666at2"/>
<evidence type="ECO:0000259" key="1">
    <source>
        <dbReference type="PROSITE" id="PS50213"/>
    </source>
</evidence>
<dbReference type="Gene3D" id="2.30.180.10">
    <property type="entry name" value="FAS1 domain"/>
    <property type="match status" value="1"/>
</dbReference>
<dbReference type="PANTHER" id="PTHR10900:SF77">
    <property type="entry name" value="FI19380P1"/>
    <property type="match status" value="1"/>
</dbReference>
<dbReference type="SMART" id="SM00554">
    <property type="entry name" value="FAS1"/>
    <property type="match status" value="1"/>
</dbReference>
<dbReference type="AlphaFoldDB" id="A0A2T0MAP0"/>
<dbReference type="RefSeq" id="WP_106145816.1">
    <property type="nucleotide sequence ID" value="NZ_PVYX01000002.1"/>
</dbReference>
<gene>
    <name evidence="2" type="ORF">CLV81_2957</name>
</gene>
<dbReference type="Pfam" id="PF02469">
    <property type="entry name" value="Fasciclin"/>
    <property type="match status" value="1"/>
</dbReference>
<organism evidence="2 3">
    <name type="scientific">Flagellimonas meridianipacifica</name>
    <dbReference type="NCBI Taxonomy" id="1080225"/>
    <lineage>
        <taxon>Bacteria</taxon>
        <taxon>Pseudomonadati</taxon>
        <taxon>Bacteroidota</taxon>
        <taxon>Flavobacteriia</taxon>
        <taxon>Flavobacteriales</taxon>
        <taxon>Flavobacteriaceae</taxon>
        <taxon>Flagellimonas</taxon>
    </lineage>
</organism>
<dbReference type="InterPro" id="IPR000782">
    <property type="entry name" value="FAS1_domain"/>
</dbReference>
<dbReference type="InterPro" id="IPR036378">
    <property type="entry name" value="FAS1_dom_sf"/>
</dbReference>
<keyword evidence="3" id="KW-1185">Reference proteome</keyword>